<gene>
    <name evidence="14" type="primary">folP</name>
    <name evidence="14" type="ORF">Pan44_05290</name>
</gene>
<keyword evidence="15" id="KW-1185">Reference proteome</keyword>
<dbReference type="Proteomes" id="UP000315700">
    <property type="component" value="Chromosome"/>
</dbReference>
<dbReference type="InterPro" id="IPR011005">
    <property type="entry name" value="Dihydropteroate_synth-like_sf"/>
</dbReference>
<dbReference type="GO" id="GO:0046656">
    <property type="term" value="P:folic acid biosynthetic process"/>
    <property type="evidence" value="ECO:0007669"/>
    <property type="project" value="UniProtKB-KW"/>
</dbReference>
<evidence type="ECO:0000256" key="10">
    <source>
        <dbReference type="ARBA" id="ARBA00022909"/>
    </source>
</evidence>
<keyword evidence="8 12" id="KW-0479">Metal-binding</keyword>
<evidence type="ECO:0000256" key="9">
    <source>
        <dbReference type="ARBA" id="ARBA00022842"/>
    </source>
</evidence>
<protein>
    <recommendedName>
        <fullName evidence="6 12">Dihydropteroate synthase</fullName>
        <shortName evidence="12">DHPS</shortName>
        <ecNumber evidence="5 12">2.5.1.15</ecNumber>
    </recommendedName>
    <alternativeName>
        <fullName evidence="11 12">Dihydropteroate pyrophosphorylase</fullName>
    </alternativeName>
</protein>
<dbReference type="SUPFAM" id="SSF51717">
    <property type="entry name" value="Dihydropteroate synthetase-like"/>
    <property type="match status" value="1"/>
</dbReference>
<comment type="function">
    <text evidence="12">Catalyzes the condensation of para-aminobenzoate (pABA) with 6-hydroxymethyl-7,8-dihydropterin diphosphate (DHPt-PP) to form 7,8-dihydropteroate (H2Pte), the immediate precursor of folate derivatives.</text>
</comment>
<dbReference type="CDD" id="cd00739">
    <property type="entry name" value="DHPS"/>
    <property type="match status" value="1"/>
</dbReference>
<evidence type="ECO:0000256" key="4">
    <source>
        <dbReference type="ARBA" id="ARBA00009503"/>
    </source>
</evidence>
<evidence type="ECO:0000256" key="5">
    <source>
        <dbReference type="ARBA" id="ARBA00012458"/>
    </source>
</evidence>
<dbReference type="InterPro" id="IPR045031">
    <property type="entry name" value="DHP_synth-like"/>
</dbReference>
<dbReference type="FunFam" id="3.20.20.20:FF:000006">
    <property type="entry name" value="Dihydropteroate synthase"/>
    <property type="match status" value="1"/>
</dbReference>
<proteinExistence type="inferred from homology"/>
<dbReference type="InParanoid" id="A0A517S8Q9"/>
<accession>A0A517S8Q9</accession>
<dbReference type="InterPro" id="IPR006390">
    <property type="entry name" value="DHP_synth_dom"/>
</dbReference>
<evidence type="ECO:0000256" key="8">
    <source>
        <dbReference type="ARBA" id="ARBA00022723"/>
    </source>
</evidence>
<dbReference type="UniPathway" id="UPA00077">
    <property type="reaction ID" value="UER00156"/>
</dbReference>
<dbReference type="PROSITE" id="PS50972">
    <property type="entry name" value="PTERIN_BINDING"/>
    <property type="match status" value="1"/>
</dbReference>
<keyword evidence="10 12" id="KW-0289">Folate biosynthesis</keyword>
<dbReference type="Pfam" id="PF00809">
    <property type="entry name" value="Pterin_bind"/>
    <property type="match status" value="1"/>
</dbReference>
<dbReference type="InterPro" id="IPR000489">
    <property type="entry name" value="Pterin-binding_dom"/>
</dbReference>
<evidence type="ECO:0000256" key="7">
    <source>
        <dbReference type="ARBA" id="ARBA00022679"/>
    </source>
</evidence>
<dbReference type="PROSITE" id="PS00792">
    <property type="entry name" value="DHPS_1"/>
    <property type="match status" value="1"/>
</dbReference>
<comment type="pathway">
    <text evidence="3 12">Cofactor biosynthesis; tetrahydrofolate biosynthesis; 7,8-dihydrofolate from 2-amino-4-hydroxy-6-hydroxymethyl-7,8-dihydropteridine diphosphate and 4-aminobenzoate: step 1/2.</text>
</comment>
<dbReference type="GO" id="GO:0005829">
    <property type="term" value="C:cytosol"/>
    <property type="evidence" value="ECO:0007669"/>
    <property type="project" value="TreeGrafter"/>
</dbReference>
<dbReference type="EC" id="2.5.1.15" evidence="5 12"/>
<dbReference type="PANTHER" id="PTHR20941:SF1">
    <property type="entry name" value="FOLIC ACID SYNTHESIS PROTEIN FOL1"/>
    <property type="match status" value="1"/>
</dbReference>
<evidence type="ECO:0000256" key="6">
    <source>
        <dbReference type="ARBA" id="ARBA00016919"/>
    </source>
</evidence>
<evidence type="ECO:0000256" key="11">
    <source>
        <dbReference type="ARBA" id="ARBA00030193"/>
    </source>
</evidence>
<dbReference type="GO" id="GO:0046872">
    <property type="term" value="F:metal ion binding"/>
    <property type="evidence" value="ECO:0007669"/>
    <property type="project" value="UniProtKB-KW"/>
</dbReference>
<dbReference type="Gene3D" id="3.20.20.20">
    <property type="entry name" value="Dihydropteroate synthase-like"/>
    <property type="match status" value="1"/>
</dbReference>
<dbReference type="NCBIfam" id="TIGR01496">
    <property type="entry name" value="DHPS"/>
    <property type="match status" value="1"/>
</dbReference>
<dbReference type="KEGG" id="ccos:Pan44_05290"/>
<evidence type="ECO:0000256" key="2">
    <source>
        <dbReference type="ARBA" id="ARBA00001946"/>
    </source>
</evidence>
<comment type="similarity">
    <text evidence="4 12">Belongs to the DHPS family.</text>
</comment>
<evidence type="ECO:0000259" key="13">
    <source>
        <dbReference type="PROSITE" id="PS50972"/>
    </source>
</evidence>
<dbReference type="AlphaFoldDB" id="A0A517S8Q9"/>
<dbReference type="RefSeq" id="WP_231754200.1">
    <property type="nucleotide sequence ID" value="NZ_CP036271.1"/>
</dbReference>
<keyword evidence="7 12" id="KW-0808">Transferase</keyword>
<evidence type="ECO:0000256" key="12">
    <source>
        <dbReference type="RuleBase" id="RU361205"/>
    </source>
</evidence>
<comment type="cofactor">
    <cofactor evidence="2 12">
        <name>Mg(2+)</name>
        <dbReference type="ChEBI" id="CHEBI:18420"/>
    </cofactor>
</comment>
<evidence type="ECO:0000256" key="1">
    <source>
        <dbReference type="ARBA" id="ARBA00000012"/>
    </source>
</evidence>
<dbReference type="PANTHER" id="PTHR20941">
    <property type="entry name" value="FOLATE SYNTHESIS PROTEINS"/>
    <property type="match status" value="1"/>
</dbReference>
<reference evidence="14 15" key="1">
    <citation type="submission" date="2019-02" db="EMBL/GenBank/DDBJ databases">
        <title>Deep-cultivation of Planctomycetes and their phenomic and genomic characterization uncovers novel biology.</title>
        <authorList>
            <person name="Wiegand S."/>
            <person name="Jogler M."/>
            <person name="Boedeker C."/>
            <person name="Pinto D."/>
            <person name="Vollmers J."/>
            <person name="Rivas-Marin E."/>
            <person name="Kohn T."/>
            <person name="Peeters S.H."/>
            <person name="Heuer A."/>
            <person name="Rast P."/>
            <person name="Oberbeckmann S."/>
            <person name="Bunk B."/>
            <person name="Jeske O."/>
            <person name="Meyerdierks A."/>
            <person name="Storesund J.E."/>
            <person name="Kallscheuer N."/>
            <person name="Luecker S."/>
            <person name="Lage O.M."/>
            <person name="Pohl T."/>
            <person name="Merkel B.J."/>
            <person name="Hornburger P."/>
            <person name="Mueller R.-W."/>
            <person name="Bruemmer F."/>
            <person name="Labrenz M."/>
            <person name="Spormann A.M."/>
            <person name="Op den Camp H."/>
            <person name="Overmann J."/>
            <person name="Amann R."/>
            <person name="Jetten M.S.M."/>
            <person name="Mascher T."/>
            <person name="Medema M.H."/>
            <person name="Devos D.P."/>
            <person name="Kaster A.-K."/>
            <person name="Ovreas L."/>
            <person name="Rohde M."/>
            <person name="Galperin M.Y."/>
            <person name="Jogler C."/>
        </authorList>
    </citation>
    <scope>NUCLEOTIDE SEQUENCE [LARGE SCALE GENOMIC DNA]</scope>
    <source>
        <strain evidence="14 15">Pan44</strain>
    </source>
</reference>
<dbReference type="EMBL" id="CP036271">
    <property type="protein sequence ID" value="QDT52517.1"/>
    <property type="molecule type" value="Genomic_DNA"/>
</dbReference>
<evidence type="ECO:0000313" key="14">
    <source>
        <dbReference type="EMBL" id="QDT52517.1"/>
    </source>
</evidence>
<dbReference type="GO" id="GO:0046654">
    <property type="term" value="P:tetrahydrofolate biosynthetic process"/>
    <property type="evidence" value="ECO:0007669"/>
    <property type="project" value="UniProtKB-UniPathway"/>
</dbReference>
<evidence type="ECO:0000256" key="3">
    <source>
        <dbReference type="ARBA" id="ARBA00004763"/>
    </source>
</evidence>
<comment type="catalytic activity">
    <reaction evidence="1">
        <text>(7,8-dihydropterin-6-yl)methyl diphosphate + 4-aminobenzoate = 7,8-dihydropteroate + diphosphate</text>
        <dbReference type="Rhea" id="RHEA:19949"/>
        <dbReference type="ChEBI" id="CHEBI:17836"/>
        <dbReference type="ChEBI" id="CHEBI:17839"/>
        <dbReference type="ChEBI" id="CHEBI:33019"/>
        <dbReference type="ChEBI" id="CHEBI:72950"/>
        <dbReference type="EC" id="2.5.1.15"/>
    </reaction>
</comment>
<name>A0A517S8Q9_9PLAN</name>
<dbReference type="GO" id="GO:0004156">
    <property type="term" value="F:dihydropteroate synthase activity"/>
    <property type="evidence" value="ECO:0007669"/>
    <property type="project" value="UniProtKB-EC"/>
</dbReference>
<evidence type="ECO:0000313" key="15">
    <source>
        <dbReference type="Proteomes" id="UP000315700"/>
    </source>
</evidence>
<sequence length="297" mass="31349">MMHSSMFPESPSLWALDSATRWTFNGPAKVMGILNVTPDSFSDGGRWVATSAAVEHALDLARQGADIIDVGGESTRPGSLPVDPEEQLRRILPVLQELQGRLQIPVSVDTSSSLVARETLAAGATIVNDVTGMSGDPAMVGVCAESGCGVIVMHMQGTPQTMQLAPRYDDVVREVTSHLQQRVRELGTQGIPAERIVVDPGIGFGKTPDHNLQILSNIAALRSIGRPVLIGHSRKRFLQKVLGRPVEEATAGTIGVAIAVAQQGAGLIRVHDVQAVKDALTAWDTVRSAAFTGASGG</sequence>
<dbReference type="FunCoup" id="A0A517S8Q9">
    <property type="interactions" value="474"/>
</dbReference>
<feature type="domain" description="Pterin-binding" evidence="13">
    <location>
        <begin position="28"/>
        <end position="281"/>
    </location>
</feature>
<dbReference type="PROSITE" id="PS00793">
    <property type="entry name" value="DHPS_2"/>
    <property type="match status" value="1"/>
</dbReference>
<organism evidence="14 15">
    <name type="scientific">Caulifigura coniformis</name>
    <dbReference type="NCBI Taxonomy" id="2527983"/>
    <lineage>
        <taxon>Bacteria</taxon>
        <taxon>Pseudomonadati</taxon>
        <taxon>Planctomycetota</taxon>
        <taxon>Planctomycetia</taxon>
        <taxon>Planctomycetales</taxon>
        <taxon>Planctomycetaceae</taxon>
        <taxon>Caulifigura</taxon>
    </lineage>
</organism>
<keyword evidence="9 12" id="KW-0460">Magnesium</keyword>